<reference evidence="2 3" key="1">
    <citation type="submission" date="2023-10" db="EMBL/GenBank/DDBJ databases">
        <title>Chromosome-scale genome assembly provides insights into flower coloration mechanisms of Canna indica.</title>
        <authorList>
            <person name="Li C."/>
        </authorList>
    </citation>
    <scope>NUCLEOTIDE SEQUENCE [LARGE SCALE GENOMIC DNA]</scope>
    <source>
        <tissue evidence="2">Flower</tissue>
    </source>
</reference>
<proteinExistence type="predicted"/>
<feature type="domain" description="DUF4283" evidence="1">
    <location>
        <begin position="120"/>
        <end position="200"/>
    </location>
</feature>
<organism evidence="2 3">
    <name type="scientific">Canna indica</name>
    <name type="common">Indian-shot</name>
    <dbReference type="NCBI Taxonomy" id="4628"/>
    <lineage>
        <taxon>Eukaryota</taxon>
        <taxon>Viridiplantae</taxon>
        <taxon>Streptophyta</taxon>
        <taxon>Embryophyta</taxon>
        <taxon>Tracheophyta</taxon>
        <taxon>Spermatophyta</taxon>
        <taxon>Magnoliopsida</taxon>
        <taxon>Liliopsida</taxon>
        <taxon>Zingiberales</taxon>
        <taxon>Cannaceae</taxon>
        <taxon>Canna</taxon>
    </lineage>
</organism>
<accession>A0AAQ3L4B4</accession>
<evidence type="ECO:0000313" key="3">
    <source>
        <dbReference type="Proteomes" id="UP001327560"/>
    </source>
</evidence>
<dbReference type="InterPro" id="IPR040256">
    <property type="entry name" value="At4g02000-like"/>
</dbReference>
<dbReference type="PANTHER" id="PTHR31286:SF99">
    <property type="entry name" value="DUF4283 DOMAIN-CONTAINING PROTEIN"/>
    <property type="match status" value="1"/>
</dbReference>
<dbReference type="Proteomes" id="UP001327560">
    <property type="component" value="Chromosome 9"/>
</dbReference>
<dbReference type="PANTHER" id="PTHR31286">
    <property type="entry name" value="GLYCINE-RICH CELL WALL STRUCTURAL PROTEIN 1.8-LIKE"/>
    <property type="match status" value="1"/>
</dbReference>
<keyword evidence="3" id="KW-1185">Reference proteome</keyword>
<protein>
    <recommendedName>
        <fullName evidence="1">DUF4283 domain-containing protein</fullName>
    </recommendedName>
</protein>
<evidence type="ECO:0000259" key="1">
    <source>
        <dbReference type="Pfam" id="PF14111"/>
    </source>
</evidence>
<dbReference type="Pfam" id="PF14111">
    <property type="entry name" value="DUF4283"/>
    <property type="match status" value="1"/>
</dbReference>
<name>A0AAQ3L4B4_9LILI</name>
<gene>
    <name evidence="2" type="ORF">Cni_G28912</name>
</gene>
<dbReference type="AlphaFoldDB" id="A0AAQ3L4B4"/>
<evidence type="ECO:0000313" key="2">
    <source>
        <dbReference type="EMBL" id="WOL20110.1"/>
    </source>
</evidence>
<sequence length="269" mass="29505">MEASKEEAKGGEGQQDELGDSSLVRLAISVSSPASALIAGIIAPSDSKTSAIPDPVLPKGLDKSNSRKPLGSWAALFREANIIGDSCNKGSISEKIRLIQTQSSNEVVIDDDLVSFSRSTCEFSLHGKFYGRTPPLGLVQTVLPKIWKTSCSIQIVDLASSFFCFKFGNGDYLYKVLAGGPWFLRDQVLLLIPWRPNFQPLIEKISTIPIWLQLPGLPLEYIQTNILLKIASCIGQPIKVDEITLRGQRAKFARICVLWDLDKPIPHGL</sequence>
<dbReference type="InterPro" id="IPR025558">
    <property type="entry name" value="DUF4283"/>
</dbReference>
<dbReference type="EMBL" id="CP136898">
    <property type="protein sequence ID" value="WOL20110.1"/>
    <property type="molecule type" value="Genomic_DNA"/>
</dbReference>